<dbReference type="CDD" id="cd00712">
    <property type="entry name" value="AsnB"/>
    <property type="match status" value="1"/>
</dbReference>
<protein>
    <recommendedName>
        <fullName evidence="3">asparagine synthase (glutamine-hydrolyzing)</fullName>
        <ecNumber evidence="3">6.3.5.4</ecNumber>
    </recommendedName>
</protein>
<evidence type="ECO:0000256" key="10">
    <source>
        <dbReference type="PIRSR" id="PIRSR001589-3"/>
    </source>
</evidence>
<dbReference type="Gene3D" id="3.60.20.10">
    <property type="entry name" value="Glutamine Phosphoribosylpyrophosphate, subunit 1, domain 1"/>
    <property type="match status" value="1"/>
</dbReference>
<organism evidence="12 13">
    <name type="scientific">Flavimaribacter sediminis</name>
    <dbReference type="NCBI Taxonomy" id="2865987"/>
    <lineage>
        <taxon>Bacteria</taxon>
        <taxon>Pseudomonadati</taxon>
        <taxon>Pseudomonadota</taxon>
        <taxon>Alphaproteobacteria</taxon>
        <taxon>Hyphomicrobiales</taxon>
        <taxon>Rhizobiaceae</taxon>
        <taxon>Flavimaribacter</taxon>
    </lineage>
</organism>
<dbReference type="Pfam" id="PF13522">
    <property type="entry name" value="GATase_6"/>
    <property type="match status" value="1"/>
</dbReference>
<dbReference type="EC" id="6.3.5.4" evidence="3"/>
<dbReference type="InterPro" id="IPR006426">
    <property type="entry name" value="Asn_synth_AEB"/>
</dbReference>
<evidence type="ECO:0000256" key="6">
    <source>
        <dbReference type="ARBA" id="ARBA00022962"/>
    </source>
</evidence>
<evidence type="ECO:0000256" key="9">
    <source>
        <dbReference type="PIRSR" id="PIRSR001589-2"/>
    </source>
</evidence>
<proteinExistence type="inferred from homology"/>
<keyword evidence="8" id="KW-0028">Amino-acid biosynthesis</keyword>
<gene>
    <name evidence="12" type="primary">asnB</name>
    <name evidence="12" type="ORF">K1W69_09860</name>
</gene>
<feature type="site" description="Important for beta-aspartyl-AMP intermediate formation" evidence="10">
    <location>
        <position position="371"/>
    </location>
</feature>
<dbReference type="PIRSF" id="PIRSF001589">
    <property type="entry name" value="Asn_synthetase_glu-h"/>
    <property type="match status" value="1"/>
</dbReference>
<sequence length="623" mass="70046">MCGIAGIWSFSGLSDERDMADVRRMIEVTAHRGPDGQGYRAVDSLALGHCRLSIIDPTDRGSQPMQSSDGRGLLAYNGEVYNFRELRNELTEQGATFSGDCDTEVVLNALCIWGVERAVSRFNGMFAFAFYDMQEKVLWLVRDRIGVKSLSVAQYDNRLIFCSEDKGILALDSFPTEISAREITLRLAAQTSDGQSSLFRRIRRLPPGGCWKISAKGVEESWFWDALESVDVDRLEAGNRTKDGLAQQLESILNSSVAMHCISDAPLATACSGGIDSGLVTAMSKSALQDYHGYVMDPDVGVNEVEAAQRTGDKCGVDIRRVVENRDKYLRNLPKSIYHVENDTHFVSTPSLLAMTEQCRADGVKVLLTGEGADELFGGYNWHHNSARLWRKLDPPRSLLLRSSQRKKLLKQLRQSPFTTSLRMGIQETRNSVISALSPQRFILQEKILERLAPIRNHQARVFAARGLFDVYSHLQSLLHRHDRISMASSVELRVPFIENDIIDFALHLHPDFKYRKRTAKWLLRTVARNYLPEENIRAPKIGFAITTSYTRGCEAILSNGLFRDVMRWSSAETDHVTHMARQDVNSHIRLIGMEILVRLYCAGETVDAIGEKLIGMQRDSGQ</sequence>
<dbReference type="InterPro" id="IPR029055">
    <property type="entry name" value="Ntn_hydrolases_N"/>
</dbReference>
<keyword evidence="6 8" id="KW-0315">Glutamine amidotransferase</keyword>
<dbReference type="NCBIfam" id="TIGR01536">
    <property type="entry name" value="asn_synth_AEB"/>
    <property type="match status" value="1"/>
</dbReference>
<dbReference type="InterPro" id="IPR051786">
    <property type="entry name" value="ASN_synthetase/amidase"/>
</dbReference>
<dbReference type="GO" id="GO:0004066">
    <property type="term" value="F:asparagine synthase (glutamine-hydrolyzing) activity"/>
    <property type="evidence" value="ECO:0007669"/>
    <property type="project" value="UniProtKB-EC"/>
</dbReference>
<keyword evidence="8" id="KW-0061">Asparagine biosynthesis</keyword>
<name>A0AAE3D1E8_9HYPH</name>
<comment type="similarity">
    <text evidence="2">Belongs to the asparagine synthetase family.</text>
</comment>
<dbReference type="Pfam" id="PF00733">
    <property type="entry name" value="Asn_synthase"/>
    <property type="match status" value="1"/>
</dbReference>
<dbReference type="EMBL" id="JAICBX010000002">
    <property type="protein sequence ID" value="MBW8637493.1"/>
    <property type="molecule type" value="Genomic_DNA"/>
</dbReference>
<evidence type="ECO:0000256" key="3">
    <source>
        <dbReference type="ARBA" id="ARBA00012737"/>
    </source>
</evidence>
<dbReference type="InterPro" id="IPR017932">
    <property type="entry name" value="GATase_2_dom"/>
</dbReference>
<evidence type="ECO:0000256" key="5">
    <source>
        <dbReference type="ARBA" id="ARBA00022840"/>
    </source>
</evidence>
<keyword evidence="13" id="KW-1185">Reference proteome</keyword>
<dbReference type="InterPro" id="IPR014729">
    <property type="entry name" value="Rossmann-like_a/b/a_fold"/>
</dbReference>
<evidence type="ECO:0000259" key="11">
    <source>
        <dbReference type="PROSITE" id="PS51278"/>
    </source>
</evidence>
<accession>A0AAE3D1E8</accession>
<feature type="active site" description="For GATase activity" evidence="8">
    <location>
        <position position="2"/>
    </location>
</feature>
<evidence type="ECO:0000256" key="4">
    <source>
        <dbReference type="ARBA" id="ARBA00022741"/>
    </source>
</evidence>
<evidence type="ECO:0000256" key="8">
    <source>
        <dbReference type="PIRSR" id="PIRSR001589-1"/>
    </source>
</evidence>
<keyword evidence="12" id="KW-0436">Ligase</keyword>
<comment type="pathway">
    <text evidence="1">Amino-acid biosynthesis; L-asparagine biosynthesis; L-asparagine from L-aspartate (L-Gln route): step 1/1.</text>
</comment>
<evidence type="ECO:0000256" key="7">
    <source>
        <dbReference type="ARBA" id="ARBA00048741"/>
    </source>
</evidence>
<dbReference type="RefSeq" id="WP_220228195.1">
    <property type="nucleotide sequence ID" value="NZ_JAICBX010000002.1"/>
</dbReference>
<comment type="catalytic activity">
    <reaction evidence="7">
        <text>L-aspartate + L-glutamine + ATP + H2O = L-asparagine + L-glutamate + AMP + diphosphate + H(+)</text>
        <dbReference type="Rhea" id="RHEA:12228"/>
        <dbReference type="ChEBI" id="CHEBI:15377"/>
        <dbReference type="ChEBI" id="CHEBI:15378"/>
        <dbReference type="ChEBI" id="CHEBI:29985"/>
        <dbReference type="ChEBI" id="CHEBI:29991"/>
        <dbReference type="ChEBI" id="CHEBI:30616"/>
        <dbReference type="ChEBI" id="CHEBI:33019"/>
        <dbReference type="ChEBI" id="CHEBI:58048"/>
        <dbReference type="ChEBI" id="CHEBI:58359"/>
        <dbReference type="ChEBI" id="CHEBI:456215"/>
        <dbReference type="EC" id="6.3.5.4"/>
    </reaction>
</comment>
<dbReference type="CDD" id="cd01991">
    <property type="entry name" value="Asn_synthase_B_C"/>
    <property type="match status" value="1"/>
</dbReference>
<dbReference type="InterPro" id="IPR033738">
    <property type="entry name" value="AsnB_N"/>
</dbReference>
<dbReference type="AlphaFoldDB" id="A0AAE3D1E8"/>
<dbReference type="Proteomes" id="UP001196509">
    <property type="component" value="Unassembled WGS sequence"/>
</dbReference>
<reference evidence="12" key="1">
    <citation type="submission" date="2021-08" db="EMBL/GenBank/DDBJ databases">
        <title>Hoeflea bacterium WL0058 sp. nov., isolated from the sediment.</title>
        <authorList>
            <person name="Wang L."/>
            <person name="Zhang D."/>
        </authorList>
    </citation>
    <scope>NUCLEOTIDE SEQUENCE</scope>
    <source>
        <strain evidence="12">WL0058</strain>
    </source>
</reference>
<evidence type="ECO:0000256" key="2">
    <source>
        <dbReference type="ARBA" id="ARBA00005752"/>
    </source>
</evidence>
<dbReference type="GO" id="GO:0005829">
    <property type="term" value="C:cytosol"/>
    <property type="evidence" value="ECO:0007669"/>
    <property type="project" value="TreeGrafter"/>
</dbReference>
<feature type="binding site" evidence="9">
    <location>
        <position position="102"/>
    </location>
    <ligand>
        <name>L-glutamine</name>
        <dbReference type="ChEBI" id="CHEBI:58359"/>
    </ligand>
</feature>
<dbReference type="PANTHER" id="PTHR43284:SF1">
    <property type="entry name" value="ASPARAGINE SYNTHETASE"/>
    <property type="match status" value="1"/>
</dbReference>
<dbReference type="SUPFAM" id="SSF56235">
    <property type="entry name" value="N-terminal nucleophile aminohydrolases (Ntn hydrolases)"/>
    <property type="match status" value="1"/>
</dbReference>
<dbReference type="Gene3D" id="3.40.50.620">
    <property type="entry name" value="HUPs"/>
    <property type="match status" value="1"/>
</dbReference>
<evidence type="ECO:0000313" key="12">
    <source>
        <dbReference type="EMBL" id="MBW8637493.1"/>
    </source>
</evidence>
<dbReference type="SUPFAM" id="SSF52402">
    <property type="entry name" value="Adenine nucleotide alpha hydrolases-like"/>
    <property type="match status" value="1"/>
</dbReference>
<dbReference type="PANTHER" id="PTHR43284">
    <property type="entry name" value="ASPARAGINE SYNTHETASE (GLUTAMINE-HYDROLYZING)"/>
    <property type="match status" value="1"/>
</dbReference>
<evidence type="ECO:0000313" key="13">
    <source>
        <dbReference type="Proteomes" id="UP001196509"/>
    </source>
</evidence>
<feature type="domain" description="Glutamine amidotransferase type-2" evidence="11">
    <location>
        <begin position="2"/>
        <end position="216"/>
    </location>
</feature>
<keyword evidence="4 9" id="KW-0547">Nucleotide-binding</keyword>
<dbReference type="GO" id="GO:0006529">
    <property type="term" value="P:asparagine biosynthetic process"/>
    <property type="evidence" value="ECO:0007669"/>
    <property type="project" value="UniProtKB-KW"/>
</dbReference>
<dbReference type="PROSITE" id="PS51278">
    <property type="entry name" value="GATASE_TYPE_2"/>
    <property type="match status" value="1"/>
</dbReference>
<dbReference type="InterPro" id="IPR001962">
    <property type="entry name" value="Asn_synthase"/>
</dbReference>
<dbReference type="GO" id="GO:0005524">
    <property type="term" value="F:ATP binding"/>
    <property type="evidence" value="ECO:0007669"/>
    <property type="project" value="UniProtKB-KW"/>
</dbReference>
<keyword evidence="5 9" id="KW-0067">ATP-binding</keyword>
<evidence type="ECO:0000256" key="1">
    <source>
        <dbReference type="ARBA" id="ARBA00005187"/>
    </source>
</evidence>
<comment type="caution">
    <text evidence="12">The sequence shown here is derived from an EMBL/GenBank/DDBJ whole genome shotgun (WGS) entry which is preliminary data.</text>
</comment>